<evidence type="ECO:0000256" key="2">
    <source>
        <dbReference type="SAM" id="SignalP"/>
    </source>
</evidence>
<dbReference type="STRING" id="1247936.BN2475_250114"/>
<dbReference type="InterPro" id="IPR029046">
    <property type="entry name" value="LolA/LolB/LppX"/>
</dbReference>
<evidence type="ECO:0000313" key="4">
    <source>
        <dbReference type="Proteomes" id="UP000187012"/>
    </source>
</evidence>
<protein>
    <recommendedName>
        <fullName evidence="5">Outer membrane lipoprotein carrier protein LolA</fullName>
    </recommendedName>
</protein>
<gene>
    <name evidence="3" type="ORF">BN2475_250114</name>
</gene>
<accession>A0A1N7RYW9</accession>
<evidence type="ECO:0000256" key="1">
    <source>
        <dbReference type="ARBA" id="ARBA00022729"/>
    </source>
</evidence>
<feature type="chain" id="PRO_5012568891" description="Outer membrane lipoprotein carrier protein LolA" evidence="2">
    <location>
        <begin position="33"/>
        <end position="256"/>
    </location>
</feature>
<dbReference type="CDD" id="cd16325">
    <property type="entry name" value="LolA"/>
    <property type="match status" value="1"/>
</dbReference>
<keyword evidence="1 2" id="KW-0732">Signal</keyword>
<sequence>MEPMNWRTAMVGVIGAISVAGVAAWPASPAWAAATATAASATAATTVATTAATTVATTAATTAATTGDSSALVSQIAAHLAQPKGVRAQFTQTQTLAAMKQPLVSSGALLFLRERGVIWQIDTPYKATYVITDAGVAELNADGQRVSANSAHNAQGTRGVAQVSKMMRAMLGGDLSALYSQFDVHAEGSAAQWRMRLTPNQPQLAQSIKGLEMDGGAYLQRLRITLANGDVTKLDFAKSVAVSEPTPAERSLLGAP</sequence>
<dbReference type="Proteomes" id="UP000187012">
    <property type="component" value="Unassembled WGS sequence"/>
</dbReference>
<feature type="signal peptide" evidence="2">
    <location>
        <begin position="1"/>
        <end position="32"/>
    </location>
</feature>
<dbReference type="RefSeq" id="WP_245841290.1">
    <property type="nucleotide sequence ID" value="NZ_CYGX02000025.1"/>
</dbReference>
<dbReference type="SUPFAM" id="SSF89392">
    <property type="entry name" value="Prokaryotic lipoproteins and lipoprotein localization factors"/>
    <property type="match status" value="1"/>
</dbReference>
<dbReference type="InterPro" id="IPR004564">
    <property type="entry name" value="OM_lipoprot_carrier_LolA-like"/>
</dbReference>
<name>A0A1N7RYW9_9BURK</name>
<dbReference type="Pfam" id="PF19574">
    <property type="entry name" value="LolA_3"/>
    <property type="match status" value="1"/>
</dbReference>
<evidence type="ECO:0008006" key="5">
    <source>
        <dbReference type="Google" id="ProtNLM"/>
    </source>
</evidence>
<evidence type="ECO:0000313" key="3">
    <source>
        <dbReference type="EMBL" id="SIT40318.1"/>
    </source>
</evidence>
<organism evidence="3 4">
    <name type="scientific">Paraburkholderia ribeironis</name>
    <dbReference type="NCBI Taxonomy" id="1247936"/>
    <lineage>
        <taxon>Bacteria</taxon>
        <taxon>Pseudomonadati</taxon>
        <taxon>Pseudomonadota</taxon>
        <taxon>Betaproteobacteria</taxon>
        <taxon>Burkholderiales</taxon>
        <taxon>Burkholderiaceae</taxon>
        <taxon>Paraburkholderia</taxon>
    </lineage>
</organism>
<proteinExistence type="predicted"/>
<dbReference type="Gene3D" id="2.50.20.10">
    <property type="entry name" value="Lipoprotein localisation LolA/LolB/LppX"/>
    <property type="match status" value="1"/>
</dbReference>
<reference evidence="3 4" key="1">
    <citation type="submission" date="2016-12" db="EMBL/GenBank/DDBJ databases">
        <authorList>
            <person name="Song W.-J."/>
            <person name="Kurnit D.M."/>
        </authorList>
    </citation>
    <scope>NUCLEOTIDE SEQUENCE [LARGE SCALE GENOMIC DNA]</scope>
    <source>
        <strain evidence="3 4">STM7296</strain>
    </source>
</reference>
<keyword evidence="4" id="KW-1185">Reference proteome</keyword>
<dbReference type="EMBL" id="CYGX02000025">
    <property type="protein sequence ID" value="SIT40318.1"/>
    <property type="molecule type" value="Genomic_DNA"/>
</dbReference>
<dbReference type="AlphaFoldDB" id="A0A1N7RYW9"/>